<evidence type="ECO:0000313" key="3">
    <source>
        <dbReference type="EMBL" id="CEJ83158.1"/>
    </source>
</evidence>
<protein>
    <recommendedName>
        <fullName evidence="2">Carboxylesterase type B domain-containing protein</fullName>
    </recommendedName>
</protein>
<dbReference type="EMBL" id="CDHN01000001">
    <property type="protein sequence ID" value="CEJ83158.1"/>
    <property type="molecule type" value="Genomic_DNA"/>
</dbReference>
<dbReference type="HOGENOM" id="CLU_006586_10_5_1"/>
<feature type="signal peptide" evidence="1">
    <location>
        <begin position="1"/>
        <end position="19"/>
    </location>
</feature>
<keyword evidence="4" id="KW-1185">Reference proteome</keyword>
<dbReference type="InterPro" id="IPR029058">
    <property type="entry name" value="AB_hydrolase_fold"/>
</dbReference>
<sequence length="538" mass="59062">MHFPSFAISISAMLSCADGLEVMFEANSPLPILRLPYGAWRAATYNNASDIFVFRNIRYAANPTGALRWAKPAVPEYIDTLQDGTYGHNCVQVIPPPPFDTSPIYKHLIANAAEDCLFLDVYVPGKALRDTNLQLPVITWIHGGGFVSGSKDEFPGVFNGTNLVQRAHNNAIVVAINYRLGGFGFLTGRTVEIEATPNAGLHDQRAALAWIQSYVSLLGGDPADVSVWGESGGASSILYHLVAGGGKLDPLFHKAVVLSPASGQSVDRMGFLERKFESFASFAGCGKSVTMDSITCLRSANLSALTEANIQAFPGATPAPDGSFIHRNPILEFEQGNFWKGLKLLIVSHVANEGQLFSPHPSPTNFINDTLARYFPSYAQDQLSLLNTYYIDRYNDNKTRRVESFMRDLNVGCNIRAVVEAYAQITRILQYSATPGTHGSDMTALWYDAASCNITNPIWATYQRYILAYGLLGDLAAEPHKPSLLVWPKVAGVKAEEFQNLMDVSDAGFRLTNDHQILQSTFELWKNALWETTLRGGY</sequence>
<evidence type="ECO:0000256" key="1">
    <source>
        <dbReference type="SAM" id="SignalP"/>
    </source>
</evidence>
<dbReference type="ESTHER" id="9hypo-a0a0a1sry0">
    <property type="family name" value="Fungal_carboxylesterase_lipase"/>
</dbReference>
<gene>
    <name evidence="3" type="ORF">VHEMI03180</name>
</gene>
<dbReference type="SUPFAM" id="SSF53474">
    <property type="entry name" value="alpha/beta-Hydrolases"/>
    <property type="match status" value="1"/>
</dbReference>
<dbReference type="PANTHER" id="PTHR11559">
    <property type="entry name" value="CARBOXYLESTERASE"/>
    <property type="match status" value="1"/>
</dbReference>
<dbReference type="Pfam" id="PF00135">
    <property type="entry name" value="COesterase"/>
    <property type="match status" value="1"/>
</dbReference>
<dbReference type="AlphaFoldDB" id="A0A0A1SRY0"/>
<dbReference type="InterPro" id="IPR019819">
    <property type="entry name" value="Carboxylesterase_B_CS"/>
</dbReference>
<organism evidence="3 4">
    <name type="scientific">[Torrubiella] hemipterigena</name>
    <dbReference type="NCBI Taxonomy" id="1531966"/>
    <lineage>
        <taxon>Eukaryota</taxon>
        <taxon>Fungi</taxon>
        <taxon>Dikarya</taxon>
        <taxon>Ascomycota</taxon>
        <taxon>Pezizomycotina</taxon>
        <taxon>Sordariomycetes</taxon>
        <taxon>Hypocreomycetidae</taxon>
        <taxon>Hypocreales</taxon>
        <taxon>Clavicipitaceae</taxon>
        <taxon>Clavicipitaceae incertae sedis</taxon>
        <taxon>'Torrubiella' clade</taxon>
    </lineage>
</organism>
<proteinExistence type="predicted"/>
<dbReference type="InterPro" id="IPR050309">
    <property type="entry name" value="Type-B_Carboxylest/Lipase"/>
</dbReference>
<dbReference type="PROSITE" id="PS00941">
    <property type="entry name" value="CARBOXYLESTERASE_B_2"/>
    <property type="match status" value="1"/>
</dbReference>
<dbReference type="Proteomes" id="UP000039046">
    <property type="component" value="Unassembled WGS sequence"/>
</dbReference>
<feature type="chain" id="PRO_5001979206" description="Carboxylesterase type B domain-containing protein" evidence="1">
    <location>
        <begin position="20"/>
        <end position="538"/>
    </location>
</feature>
<name>A0A0A1SRY0_9HYPO</name>
<dbReference type="OrthoDB" id="408631at2759"/>
<evidence type="ECO:0000259" key="2">
    <source>
        <dbReference type="Pfam" id="PF00135"/>
    </source>
</evidence>
<keyword evidence="1" id="KW-0732">Signal</keyword>
<accession>A0A0A1SRY0</accession>
<evidence type="ECO:0000313" key="4">
    <source>
        <dbReference type="Proteomes" id="UP000039046"/>
    </source>
</evidence>
<dbReference type="InterPro" id="IPR002018">
    <property type="entry name" value="CarbesteraseB"/>
</dbReference>
<reference evidence="3 4" key="1">
    <citation type="journal article" date="2015" name="Genome Announc.">
        <title>Draft Genome Sequence and Gene Annotation of the Entomopathogenic Fungus Verticillium hemipterigenum.</title>
        <authorList>
            <person name="Horn F."/>
            <person name="Habel A."/>
            <person name="Scharf D.H."/>
            <person name="Dworschak J."/>
            <person name="Brakhage A.A."/>
            <person name="Guthke R."/>
            <person name="Hertweck C."/>
            <person name="Linde J."/>
        </authorList>
    </citation>
    <scope>NUCLEOTIDE SEQUENCE [LARGE SCALE GENOMIC DNA]</scope>
</reference>
<feature type="domain" description="Carboxylesterase type B" evidence="2">
    <location>
        <begin position="44"/>
        <end position="424"/>
    </location>
</feature>
<dbReference type="Gene3D" id="3.40.50.1820">
    <property type="entry name" value="alpha/beta hydrolase"/>
    <property type="match status" value="1"/>
</dbReference>
<dbReference type="STRING" id="1531966.A0A0A1SRY0"/>